<evidence type="ECO:0000256" key="3">
    <source>
        <dbReference type="ARBA" id="ARBA00023065"/>
    </source>
</evidence>
<dbReference type="RefSeq" id="WP_380082807.1">
    <property type="nucleotide sequence ID" value="NZ_JBHSWD010000001.1"/>
</dbReference>
<dbReference type="Proteomes" id="UP001596297">
    <property type="component" value="Unassembled WGS sequence"/>
</dbReference>
<keyword evidence="3 4" id="KW-0406">Ion transport</keyword>
<dbReference type="SUPFAM" id="SSF160527">
    <property type="entry name" value="V-type ATPase subunit E-like"/>
    <property type="match status" value="1"/>
</dbReference>
<gene>
    <name evidence="4" type="primary">atpE</name>
    <name evidence="5" type="ORF">ACFP81_07075</name>
</gene>
<proteinExistence type="inferred from homology"/>
<evidence type="ECO:0000313" key="6">
    <source>
        <dbReference type="Proteomes" id="UP001596297"/>
    </source>
</evidence>
<evidence type="ECO:0000256" key="4">
    <source>
        <dbReference type="HAMAP-Rule" id="MF_00311"/>
    </source>
</evidence>
<keyword evidence="6" id="KW-1185">Reference proteome</keyword>
<reference evidence="6" key="1">
    <citation type="journal article" date="2019" name="Int. J. Syst. Evol. Microbiol.">
        <title>The Global Catalogue of Microorganisms (GCM) 10K type strain sequencing project: providing services to taxonomists for standard genome sequencing and annotation.</title>
        <authorList>
            <consortium name="The Broad Institute Genomics Platform"/>
            <consortium name="The Broad Institute Genome Sequencing Center for Infectious Disease"/>
            <person name="Wu L."/>
            <person name="Ma J."/>
        </authorList>
    </citation>
    <scope>NUCLEOTIDE SEQUENCE [LARGE SCALE GENOMIC DNA]</scope>
    <source>
        <strain evidence="6">CGMCC 1.15772</strain>
    </source>
</reference>
<keyword evidence="2 4" id="KW-0813">Transport</keyword>
<evidence type="ECO:0000313" key="5">
    <source>
        <dbReference type="EMBL" id="MFC6591797.1"/>
    </source>
</evidence>
<protein>
    <recommendedName>
        <fullName evidence="4">V-type proton ATPase subunit E</fullName>
    </recommendedName>
    <alternativeName>
        <fullName evidence="4">V-ATPase subunit E</fullName>
    </alternativeName>
</protein>
<dbReference type="InterPro" id="IPR002842">
    <property type="entry name" value="ATPase_V1_Esu"/>
</dbReference>
<organism evidence="5 6">
    <name type="scientific">Deinococcus lacus</name>
    <dbReference type="NCBI Taxonomy" id="392561"/>
    <lineage>
        <taxon>Bacteria</taxon>
        <taxon>Thermotogati</taxon>
        <taxon>Deinococcota</taxon>
        <taxon>Deinococci</taxon>
        <taxon>Deinococcales</taxon>
        <taxon>Deinococcaceae</taxon>
        <taxon>Deinococcus</taxon>
    </lineage>
</organism>
<sequence length="186" mass="20229">MALDKLLENEARSEIDGIRAEAQERARAIISQAQEDAQSLMNSNQQQLEKQYQAGLTRARSAAELELNAARLSASDEGISQVFTLVEEQLNGVTQVPQYREILGRLIAQAREAVPVAEAIEVHPDELEVARSLVTDLPVRPNPSLRGGVRVVGQGGKSGLTNTLSGRLERLRGELTPQVGRLLTGE</sequence>
<evidence type="ECO:0000256" key="2">
    <source>
        <dbReference type="ARBA" id="ARBA00022448"/>
    </source>
</evidence>
<evidence type="ECO:0000256" key="1">
    <source>
        <dbReference type="ARBA" id="ARBA00005901"/>
    </source>
</evidence>
<dbReference type="HAMAP" id="MF_00311">
    <property type="entry name" value="ATP_synth_E_arch"/>
    <property type="match status" value="1"/>
</dbReference>
<comment type="function">
    <text evidence="4">Produces ATP from ADP in the presence of a proton gradient across the membrane.</text>
</comment>
<dbReference type="InterPro" id="IPR038495">
    <property type="entry name" value="ATPase_E_C"/>
</dbReference>
<dbReference type="EMBL" id="JBHSWD010000001">
    <property type="protein sequence ID" value="MFC6591797.1"/>
    <property type="molecule type" value="Genomic_DNA"/>
</dbReference>
<dbReference type="Pfam" id="PF01991">
    <property type="entry name" value="vATP-synt_E"/>
    <property type="match status" value="1"/>
</dbReference>
<dbReference type="Gene3D" id="1.20.5.620">
    <property type="entry name" value="F1F0 ATP synthase subunit B, membrane domain"/>
    <property type="match status" value="1"/>
</dbReference>
<keyword evidence="4" id="KW-0375">Hydrogen ion transport</keyword>
<keyword evidence="4" id="KW-0066">ATP synthesis</keyword>
<dbReference type="Gene3D" id="3.30.2320.30">
    <property type="entry name" value="ATP synthase, E subunit, C-terminal"/>
    <property type="match status" value="1"/>
</dbReference>
<name>A0ABW1YEW2_9DEIO</name>
<comment type="similarity">
    <text evidence="1 4">Belongs to the V-ATPase E subunit family.</text>
</comment>
<accession>A0ABW1YEW2</accession>
<comment type="caution">
    <text evidence="5">The sequence shown here is derived from an EMBL/GenBank/DDBJ whole genome shotgun (WGS) entry which is preliminary data.</text>
</comment>